<proteinExistence type="predicted"/>
<sequence>MNYKIIWQPNSVITFEEEIDFIFRKWNYKEVNNFQELVVENLIRLSKNPKIGIYNFPLQVYTLVISKQTTLYYSFDEERSVIDLLLFWNNLKNPEDLEKYL</sequence>
<name>A0ABX1QTP9_9FLAO</name>
<gene>
    <name evidence="1" type="ORF">G6042_06240</name>
</gene>
<organism evidence="1 2">
    <name type="scientific">Flavobacterium solisilvae</name>
    <dbReference type="NCBI Taxonomy" id="1852019"/>
    <lineage>
        <taxon>Bacteria</taxon>
        <taxon>Pseudomonadati</taxon>
        <taxon>Bacteroidota</taxon>
        <taxon>Flavobacteriia</taxon>
        <taxon>Flavobacteriales</taxon>
        <taxon>Flavobacteriaceae</taxon>
        <taxon>Flavobacterium</taxon>
    </lineage>
</organism>
<dbReference type="EMBL" id="JAAMPT010000204">
    <property type="protein sequence ID" value="NMH24865.1"/>
    <property type="molecule type" value="Genomic_DNA"/>
</dbReference>
<protein>
    <recommendedName>
        <fullName evidence="3">Type II toxin-antitoxin system RelE/ParE family toxin</fullName>
    </recommendedName>
</protein>
<dbReference type="Proteomes" id="UP000767947">
    <property type="component" value="Unassembled WGS sequence"/>
</dbReference>
<evidence type="ECO:0000313" key="2">
    <source>
        <dbReference type="Proteomes" id="UP000767947"/>
    </source>
</evidence>
<evidence type="ECO:0008006" key="3">
    <source>
        <dbReference type="Google" id="ProtNLM"/>
    </source>
</evidence>
<evidence type="ECO:0000313" key="1">
    <source>
        <dbReference type="EMBL" id="NMH24865.1"/>
    </source>
</evidence>
<comment type="caution">
    <text evidence="1">The sequence shown here is derived from an EMBL/GenBank/DDBJ whole genome shotgun (WGS) entry which is preliminary data.</text>
</comment>
<accession>A0ABX1QTP9</accession>
<reference evidence="1 2" key="1">
    <citation type="submission" date="2020-02" db="EMBL/GenBank/DDBJ databases">
        <title>Flavobacterium sp. genome.</title>
        <authorList>
            <person name="Jung H.S."/>
            <person name="Baek J.H."/>
            <person name="Jeon C.O."/>
        </authorList>
    </citation>
    <scope>NUCLEOTIDE SEQUENCE [LARGE SCALE GENOMIC DNA]</scope>
    <source>
        <strain evidence="1 2">SE-s27</strain>
    </source>
</reference>
<dbReference type="RefSeq" id="WP_169523446.1">
    <property type="nucleotide sequence ID" value="NZ_JAAMPT010000204.1"/>
</dbReference>
<keyword evidence="2" id="KW-1185">Reference proteome</keyword>